<dbReference type="SUPFAM" id="SSF55469">
    <property type="entry name" value="FMN-dependent nitroreductase-like"/>
    <property type="match status" value="1"/>
</dbReference>
<dbReference type="EMBL" id="VXRG01000109">
    <property type="protein sequence ID" value="MXY94419.1"/>
    <property type="molecule type" value="Genomic_DNA"/>
</dbReference>
<evidence type="ECO:0000256" key="2">
    <source>
        <dbReference type="ARBA" id="ARBA00023002"/>
    </source>
</evidence>
<keyword evidence="2" id="KW-0560">Oxidoreductase</keyword>
<evidence type="ECO:0000313" key="4">
    <source>
        <dbReference type="EMBL" id="MXY94419.1"/>
    </source>
</evidence>
<dbReference type="GO" id="GO:0016491">
    <property type="term" value="F:oxidoreductase activity"/>
    <property type="evidence" value="ECO:0007669"/>
    <property type="project" value="UniProtKB-KW"/>
</dbReference>
<organism evidence="4">
    <name type="scientific">Caldilineaceae bacterium SB0664_bin_27</name>
    <dbReference type="NCBI Taxonomy" id="2605260"/>
    <lineage>
        <taxon>Bacteria</taxon>
        <taxon>Bacillati</taxon>
        <taxon>Chloroflexota</taxon>
        <taxon>Caldilineae</taxon>
        <taxon>Caldilineales</taxon>
        <taxon>Caldilineaceae</taxon>
    </lineage>
</organism>
<dbReference type="InterPro" id="IPR000415">
    <property type="entry name" value="Nitroreductase-like"/>
</dbReference>
<reference evidence="4" key="1">
    <citation type="submission" date="2019-09" db="EMBL/GenBank/DDBJ databases">
        <title>Characterisation of the sponge microbiome using genome-centric metagenomics.</title>
        <authorList>
            <person name="Engelberts J.P."/>
            <person name="Robbins S.J."/>
            <person name="De Goeij J.M."/>
            <person name="Aranda M."/>
            <person name="Bell S.C."/>
            <person name="Webster N.S."/>
        </authorList>
    </citation>
    <scope>NUCLEOTIDE SEQUENCE</scope>
    <source>
        <strain evidence="4">SB0664_bin_27</strain>
    </source>
</reference>
<feature type="domain" description="Nitroreductase" evidence="3">
    <location>
        <begin position="18"/>
        <end position="194"/>
    </location>
</feature>
<dbReference type="AlphaFoldDB" id="A0A6B0YWP3"/>
<evidence type="ECO:0000256" key="1">
    <source>
        <dbReference type="ARBA" id="ARBA00007118"/>
    </source>
</evidence>
<name>A0A6B0YWP3_9CHLR</name>
<proteinExistence type="inferred from homology"/>
<sequence length="221" mass="24947">MILSTPENLAVADHLLTTTRSVRKRLDLNRPVESEIIQQCLEIAGQAPTGSNRQNWHFVVVTDGEKKRFIAERYRKVWYDYNATRSVPTGPDATTEDRQMQRVISSAQYLADNLQDVPVLVIPCIEGRPEDAAPASQAGHYGSILPAAWSFMMALRARGLGSAWTTLHLRHEGEIAELLGIPDDISQAALLPVAYFKGDDFRPAKRKPMRDRTYWNSWQTE</sequence>
<dbReference type="InterPro" id="IPR029479">
    <property type="entry name" value="Nitroreductase"/>
</dbReference>
<comment type="similarity">
    <text evidence="1">Belongs to the nitroreductase family.</text>
</comment>
<dbReference type="PANTHER" id="PTHR43673">
    <property type="entry name" value="NAD(P)H NITROREDUCTASE YDGI-RELATED"/>
    <property type="match status" value="1"/>
</dbReference>
<protein>
    <submittedName>
        <fullName evidence="4">Nitroreductase family protein</fullName>
    </submittedName>
</protein>
<gene>
    <name evidence="4" type="ORF">F4Y42_13345</name>
</gene>
<dbReference type="Pfam" id="PF00881">
    <property type="entry name" value="Nitroreductase"/>
    <property type="match status" value="1"/>
</dbReference>
<accession>A0A6B0YWP3</accession>
<comment type="caution">
    <text evidence="4">The sequence shown here is derived from an EMBL/GenBank/DDBJ whole genome shotgun (WGS) entry which is preliminary data.</text>
</comment>
<dbReference type="PANTHER" id="PTHR43673:SF10">
    <property type="entry name" value="NADH DEHYDROGENASE_NAD(P)H NITROREDUCTASE XCC3605-RELATED"/>
    <property type="match status" value="1"/>
</dbReference>
<evidence type="ECO:0000259" key="3">
    <source>
        <dbReference type="Pfam" id="PF00881"/>
    </source>
</evidence>
<dbReference type="Gene3D" id="3.40.109.10">
    <property type="entry name" value="NADH Oxidase"/>
    <property type="match status" value="1"/>
</dbReference>
<dbReference type="CDD" id="cd02062">
    <property type="entry name" value="Nitro_FMN_reductase"/>
    <property type="match status" value="1"/>
</dbReference>